<dbReference type="SUPFAM" id="SSF53335">
    <property type="entry name" value="S-adenosyl-L-methionine-dependent methyltransferases"/>
    <property type="match status" value="1"/>
</dbReference>
<comment type="function">
    <text evidence="1 6">Exhibits S-adenosyl-L-methionine-dependent methyltransferase activity.</text>
</comment>
<evidence type="ECO:0000256" key="5">
    <source>
        <dbReference type="ARBA" id="ARBA00022691"/>
    </source>
</evidence>
<dbReference type="PANTHER" id="PTHR43619">
    <property type="entry name" value="S-ADENOSYL-L-METHIONINE-DEPENDENT METHYLTRANSFERASE YKTD-RELATED"/>
    <property type="match status" value="1"/>
</dbReference>
<evidence type="ECO:0000313" key="7">
    <source>
        <dbReference type="EMBL" id="EFG77743.1"/>
    </source>
</evidence>
<dbReference type="AlphaFoldDB" id="D5P7Y7"/>
<dbReference type="InterPro" id="IPR029063">
    <property type="entry name" value="SAM-dependent_MTases_sf"/>
</dbReference>
<keyword evidence="5 6" id="KW-0949">S-adenosyl-L-methionine</keyword>
<evidence type="ECO:0000256" key="2">
    <source>
        <dbReference type="ARBA" id="ARBA00008138"/>
    </source>
</evidence>
<dbReference type="EMBL" id="ADNV01000206">
    <property type="protein sequence ID" value="EFG77743.1"/>
    <property type="molecule type" value="Genomic_DNA"/>
</dbReference>
<keyword evidence="3 6" id="KW-0489">Methyltransferase</keyword>
<evidence type="ECO:0000313" key="8">
    <source>
        <dbReference type="Proteomes" id="UP000003653"/>
    </source>
</evidence>
<dbReference type="FunFam" id="3.40.50.150:FF:000152">
    <property type="entry name" value="S-adenosyl-L-methionine-dependent methyltransferase"/>
    <property type="match status" value="1"/>
</dbReference>
<evidence type="ECO:0000256" key="1">
    <source>
        <dbReference type="ARBA" id="ARBA00003907"/>
    </source>
</evidence>
<proteinExistence type="inferred from homology"/>
<evidence type="ECO:0000256" key="3">
    <source>
        <dbReference type="ARBA" id="ARBA00022603"/>
    </source>
</evidence>
<accession>D5P7Y7</accession>
<dbReference type="PANTHER" id="PTHR43619:SF2">
    <property type="entry name" value="S-ADENOSYL-L-METHIONINE-DEPENDENT METHYLTRANSFERASES SUPERFAMILY PROTEIN"/>
    <property type="match status" value="1"/>
</dbReference>
<evidence type="ECO:0000256" key="6">
    <source>
        <dbReference type="RuleBase" id="RU362030"/>
    </source>
</evidence>
<gene>
    <name evidence="7" type="ORF">HMPREF0591_2281</name>
</gene>
<dbReference type="Proteomes" id="UP000003653">
    <property type="component" value="Unassembled WGS sequence"/>
</dbReference>
<dbReference type="InterPro" id="IPR007213">
    <property type="entry name" value="Ppm1/Ppm2/Tcmp"/>
</dbReference>
<protein>
    <recommendedName>
        <fullName evidence="6">S-adenosyl-L-methionine-dependent methyltransferase</fullName>
        <ecNumber evidence="6">2.1.1.-</ecNumber>
    </recommendedName>
</protein>
<comment type="caution">
    <text evidence="7">The sequence shown here is derived from an EMBL/GenBank/DDBJ whole genome shotgun (WGS) entry which is preliminary data.</text>
</comment>
<organism evidence="7 8">
    <name type="scientific">Mycobacterium parascrofulaceum ATCC BAA-614</name>
    <dbReference type="NCBI Taxonomy" id="525368"/>
    <lineage>
        <taxon>Bacteria</taxon>
        <taxon>Bacillati</taxon>
        <taxon>Actinomycetota</taxon>
        <taxon>Actinomycetes</taxon>
        <taxon>Mycobacteriales</taxon>
        <taxon>Mycobacteriaceae</taxon>
        <taxon>Mycobacterium</taxon>
        <taxon>Mycobacterium simiae complex</taxon>
    </lineage>
</organism>
<dbReference type="NCBIfam" id="TIGR00027">
    <property type="entry name" value="mthyl_TIGR00027"/>
    <property type="match status" value="1"/>
</dbReference>
<comment type="similarity">
    <text evidence="2 6">Belongs to the UPF0677 family.</text>
</comment>
<name>D5P7Y7_9MYCO</name>
<dbReference type="GO" id="GO:0008168">
    <property type="term" value="F:methyltransferase activity"/>
    <property type="evidence" value="ECO:0007669"/>
    <property type="project" value="UniProtKB-UniRule"/>
</dbReference>
<dbReference type="GO" id="GO:0032259">
    <property type="term" value="P:methylation"/>
    <property type="evidence" value="ECO:0007669"/>
    <property type="project" value="UniProtKB-KW"/>
</dbReference>
<reference evidence="7 8" key="1">
    <citation type="submission" date="2010-04" db="EMBL/GenBank/DDBJ databases">
        <authorList>
            <person name="Muzny D."/>
            <person name="Qin X."/>
            <person name="Deng J."/>
            <person name="Jiang H."/>
            <person name="Liu Y."/>
            <person name="Qu J."/>
            <person name="Song X.-Z."/>
            <person name="Zhang L."/>
            <person name="Thornton R."/>
            <person name="Coyle M."/>
            <person name="Francisco L."/>
            <person name="Jackson L."/>
            <person name="Javaid M."/>
            <person name="Korchina V."/>
            <person name="Kovar C."/>
            <person name="Mata R."/>
            <person name="Mathew T."/>
            <person name="Ngo R."/>
            <person name="Nguyen L."/>
            <person name="Nguyen N."/>
            <person name="Okwuonu G."/>
            <person name="Ongeri F."/>
            <person name="Pham C."/>
            <person name="Simmons D."/>
            <person name="Wilczek-Boney K."/>
            <person name="Hale W."/>
            <person name="Jakkamsetti A."/>
            <person name="Pham P."/>
            <person name="Ruth R."/>
            <person name="San Lucas F."/>
            <person name="Warren J."/>
            <person name="Zhang J."/>
            <person name="Zhao Z."/>
            <person name="Zhou C."/>
            <person name="Zhu D."/>
            <person name="Lee S."/>
            <person name="Bess C."/>
            <person name="Blankenburg K."/>
            <person name="Forbes L."/>
            <person name="Fu Q."/>
            <person name="Gubbala S."/>
            <person name="Hirani K."/>
            <person name="Jayaseelan J.C."/>
            <person name="Lara F."/>
            <person name="Munidasa M."/>
            <person name="Palculict T."/>
            <person name="Patil S."/>
            <person name="Pu L.-L."/>
            <person name="Saada N."/>
            <person name="Tang L."/>
            <person name="Weissenberger G."/>
            <person name="Zhu Y."/>
            <person name="Hemphill L."/>
            <person name="Shang Y."/>
            <person name="Youmans B."/>
            <person name="Ayvaz T."/>
            <person name="Ross M."/>
            <person name="Santibanez J."/>
            <person name="Aqrawi P."/>
            <person name="Gross S."/>
            <person name="Joshi V."/>
            <person name="Fowler G."/>
            <person name="Nazareth L."/>
            <person name="Reid J."/>
            <person name="Worley K."/>
            <person name="Petrosino J."/>
            <person name="Highlander S."/>
            <person name="Gibbs R."/>
        </authorList>
    </citation>
    <scope>NUCLEOTIDE SEQUENCE [LARGE SCALE GENOMIC DNA]</scope>
    <source>
        <strain evidence="7 8">ATCC BAA-614</strain>
    </source>
</reference>
<dbReference type="eggNOG" id="COG3315">
    <property type="taxonomic scope" value="Bacteria"/>
</dbReference>
<dbReference type="InterPro" id="IPR011610">
    <property type="entry name" value="SAM_mthyl_Trfase_ML2640-like"/>
</dbReference>
<keyword evidence="8" id="KW-1185">Reference proteome</keyword>
<dbReference type="HOGENOM" id="CLU_056160_2_1_11"/>
<dbReference type="Pfam" id="PF04072">
    <property type="entry name" value="LCM"/>
    <property type="match status" value="1"/>
</dbReference>
<evidence type="ECO:0000256" key="4">
    <source>
        <dbReference type="ARBA" id="ARBA00022679"/>
    </source>
</evidence>
<sequence>MRSNMARTDRDRWDLATSVGATATMVAAQRALSSDAKLIDDPYAAPLVRAVGIDVYVRLVNGEIPAGGTSEFDPHRMARGMACRTRFYDDFFLEAARSGIGQAVILASGLDARAYRLAWPAGTVVYEVDMPEVIEFKTLTLEDLGAEPTAERRTVSVDLRDDWATALRDAGFDPQAPSAWSAEGLLVYLPETAQDALFDNITALSAPGSRLAFDFVPDTAVFADPRWRAHHDRMSELGFEVDFNDLVYHGERSHIVDHLSQRGWRTSSQTVAELHAANGFTYADDEVAQAFADVTYSRAVLGG</sequence>
<keyword evidence="4 7" id="KW-0808">Transferase</keyword>
<dbReference type="EC" id="2.1.1.-" evidence="6"/>
<dbReference type="Gene3D" id="3.40.50.150">
    <property type="entry name" value="Vaccinia Virus protein VP39"/>
    <property type="match status" value="1"/>
</dbReference>